<organism evidence="3 4">
    <name type="scientific">Rhizobium wuzhouense</name>
    <dbReference type="NCBI Taxonomy" id="1986026"/>
    <lineage>
        <taxon>Bacteria</taxon>
        <taxon>Pseudomonadati</taxon>
        <taxon>Pseudomonadota</taxon>
        <taxon>Alphaproteobacteria</taxon>
        <taxon>Hyphomicrobiales</taxon>
        <taxon>Rhizobiaceae</taxon>
        <taxon>Rhizobium/Agrobacterium group</taxon>
        <taxon>Rhizobium</taxon>
    </lineage>
</organism>
<dbReference type="InterPro" id="IPR014004">
    <property type="entry name" value="Transpt-assoc_nodulatn_dom_bac"/>
</dbReference>
<evidence type="ECO:0000313" key="3">
    <source>
        <dbReference type="EMBL" id="PYB73991.1"/>
    </source>
</evidence>
<gene>
    <name evidence="3" type="ORF">DMY87_09745</name>
</gene>
<dbReference type="InterPro" id="IPR007055">
    <property type="entry name" value="BON_dom"/>
</dbReference>
<comment type="caution">
    <text evidence="3">The sequence shown here is derived from an EMBL/GenBank/DDBJ whole genome shotgun (WGS) entry which is preliminary data.</text>
</comment>
<feature type="compositionally biased region" description="Basic and acidic residues" evidence="1">
    <location>
        <begin position="66"/>
        <end position="82"/>
    </location>
</feature>
<dbReference type="Proteomes" id="UP000247536">
    <property type="component" value="Unassembled WGS sequence"/>
</dbReference>
<dbReference type="SMART" id="SM00749">
    <property type="entry name" value="BON"/>
    <property type="match status" value="1"/>
</dbReference>
<accession>A0ABX5NRN5</accession>
<evidence type="ECO:0000256" key="1">
    <source>
        <dbReference type="SAM" id="MobiDB-lite"/>
    </source>
</evidence>
<sequence length="188" mass="20051">MSFSVSWKRSSSVLVAMGVSPRCWECKSTTDRHCLCSWVFFLQAPERLLAIAVGEGAGPGALPDAMEEKMTERTTEHGERRLAPTGDYAPGDSGFVDRTQDTAVTTGSDRHGAIVEAISNALMEDPALDASAIKIAVENGIVILTGMVTDAAERSRAEDCASRTTGVTQVQNRLQTRISGEGSVMTQA</sequence>
<reference evidence="3 4" key="1">
    <citation type="submission" date="2018-06" db="EMBL/GenBank/DDBJ databases">
        <title>Rhizobium wuzhouense sp. nov., isolated from roots of Oryza officinalis.</title>
        <authorList>
            <person name="Yuan T."/>
        </authorList>
    </citation>
    <scope>NUCLEOTIDE SEQUENCE [LARGE SCALE GENOMIC DNA]</scope>
    <source>
        <strain evidence="3 4">W44</strain>
    </source>
</reference>
<dbReference type="PROSITE" id="PS50914">
    <property type="entry name" value="BON"/>
    <property type="match status" value="1"/>
</dbReference>
<feature type="region of interest" description="Disordered" evidence="1">
    <location>
        <begin position="60"/>
        <end position="96"/>
    </location>
</feature>
<dbReference type="PANTHER" id="PTHR34606">
    <property type="entry name" value="BON DOMAIN-CONTAINING PROTEIN"/>
    <property type="match status" value="1"/>
</dbReference>
<evidence type="ECO:0000259" key="2">
    <source>
        <dbReference type="PROSITE" id="PS50914"/>
    </source>
</evidence>
<dbReference type="InterPro" id="IPR051686">
    <property type="entry name" value="Lipoprotein_DolP"/>
</dbReference>
<dbReference type="Pfam" id="PF04972">
    <property type="entry name" value="BON"/>
    <property type="match status" value="1"/>
</dbReference>
<dbReference type="Gene3D" id="3.30.1340.30">
    <property type="match status" value="1"/>
</dbReference>
<proteinExistence type="predicted"/>
<feature type="domain" description="BON" evidence="2">
    <location>
        <begin position="110"/>
        <end position="178"/>
    </location>
</feature>
<name>A0ABX5NRN5_9HYPH</name>
<protein>
    <recommendedName>
        <fullName evidence="2">BON domain-containing protein</fullName>
    </recommendedName>
</protein>
<dbReference type="PANTHER" id="PTHR34606:SF15">
    <property type="entry name" value="BON DOMAIN-CONTAINING PROTEIN"/>
    <property type="match status" value="1"/>
</dbReference>
<dbReference type="EMBL" id="QJRY01000003">
    <property type="protein sequence ID" value="PYB73991.1"/>
    <property type="molecule type" value="Genomic_DNA"/>
</dbReference>
<keyword evidence="4" id="KW-1185">Reference proteome</keyword>
<evidence type="ECO:0000313" key="4">
    <source>
        <dbReference type="Proteomes" id="UP000247536"/>
    </source>
</evidence>